<evidence type="ECO:0000313" key="2">
    <source>
        <dbReference type="Proteomes" id="UP000037035"/>
    </source>
</evidence>
<gene>
    <name evidence="1" type="ORF">VP01_7908g2</name>
</gene>
<dbReference type="EMBL" id="LAVV01013392">
    <property type="protein sequence ID" value="KNZ45688.1"/>
    <property type="molecule type" value="Genomic_DNA"/>
</dbReference>
<dbReference type="OrthoDB" id="1749787at2759"/>
<dbReference type="Proteomes" id="UP000037035">
    <property type="component" value="Unassembled WGS sequence"/>
</dbReference>
<name>A0A0L6UAU1_9BASI</name>
<evidence type="ECO:0000313" key="1">
    <source>
        <dbReference type="EMBL" id="KNZ45688.1"/>
    </source>
</evidence>
<accession>A0A0L6UAU1</accession>
<proteinExistence type="predicted"/>
<feature type="non-terminal residue" evidence="1">
    <location>
        <position position="1"/>
    </location>
</feature>
<dbReference type="VEuPathDB" id="FungiDB:VP01_7908g2"/>
<dbReference type="AlphaFoldDB" id="A0A0L6UAU1"/>
<comment type="caution">
    <text evidence="1">The sequence shown here is derived from an EMBL/GenBank/DDBJ whole genome shotgun (WGS) entry which is preliminary data.</text>
</comment>
<sequence length="42" mass="4598">KKGKASVSSFRSSLTRLSVNFILDSGSSSHMISEKDLFISIH</sequence>
<keyword evidence="2" id="KW-1185">Reference proteome</keyword>
<organism evidence="1 2">
    <name type="scientific">Puccinia sorghi</name>
    <dbReference type="NCBI Taxonomy" id="27349"/>
    <lineage>
        <taxon>Eukaryota</taxon>
        <taxon>Fungi</taxon>
        <taxon>Dikarya</taxon>
        <taxon>Basidiomycota</taxon>
        <taxon>Pucciniomycotina</taxon>
        <taxon>Pucciniomycetes</taxon>
        <taxon>Pucciniales</taxon>
        <taxon>Pucciniaceae</taxon>
        <taxon>Puccinia</taxon>
    </lineage>
</organism>
<protein>
    <submittedName>
        <fullName evidence="1">Uncharacterized protein</fullName>
    </submittedName>
</protein>
<reference evidence="1 2" key="1">
    <citation type="submission" date="2015-08" db="EMBL/GenBank/DDBJ databases">
        <title>Next Generation Sequencing and Analysis of the Genome of Puccinia sorghi L Schw, the Causal Agent of Maize Common Rust.</title>
        <authorList>
            <person name="Rochi L."/>
            <person name="Burguener G."/>
            <person name="Darino M."/>
            <person name="Turjanski A."/>
            <person name="Kreff E."/>
            <person name="Dieguez M.J."/>
            <person name="Sacco F."/>
        </authorList>
    </citation>
    <scope>NUCLEOTIDE SEQUENCE [LARGE SCALE GENOMIC DNA]</scope>
    <source>
        <strain evidence="1 2">RO10H11247</strain>
    </source>
</reference>